<dbReference type="SMART" id="SM00822">
    <property type="entry name" value="PKS_KR"/>
    <property type="match status" value="1"/>
</dbReference>
<dbReference type="FunFam" id="1.10.1200.10:FF:000007">
    <property type="entry name" value="Probable polyketide synthase pks17"/>
    <property type="match status" value="1"/>
</dbReference>
<organism evidence="11 12">
    <name type="scientific">Mycobacterium shottsii</name>
    <dbReference type="NCBI Taxonomy" id="133549"/>
    <lineage>
        <taxon>Bacteria</taxon>
        <taxon>Bacillati</taxon>
        <taxon>Actinomycetota</taxon>
        <taxon>Actinomycetes</taxon>
        <taxon>Mycobacteriales</taxon>
        <taxon>Mycobacteriaceae</taxon>
        <taxon>Mycobacterium</taxon>
        <taxon>Mycobacterium ulcerans group</taxon>
    </lineage>
</organism>
<dbReference type="GO" id="GO:0031177">
    <property type="term" value="F:phosphopantetheine binding"/>
    <property type="evidence" value="ECO:0007669"/>
    <property type="project" value="InterPro"/>
</dbReference>
<dbReference type="InterPro" id="IPR036291">
    <property type="entry name" value="NAD(P)-bd_dom_sf"/>
</dbReference>
<evidence type="ECO:0000256" key="5">
    <source>
        <dbReference type="ARBA" id="ARBA00022832"/>
    </source>
</evidence>
<feature type="region of interest" description="Disordered" evidence="8">
    <location>
        <begin position="332"/>
        <end position="369"/>
    </location>
</feature>
<evidence type="ECO:0000256" key="7">
    <source>
        <dbReference type="PROSITE-ProRule" id="PRU01363"/>
    </source>
</evidence>
<dbReference type="SUPFAM" id="SSF47336">
    <property type="entry name" value="ACP-like"/>
    <property type="match status" value="1"/>
</dbReference>
<dbReference type="KEGG" id="msho:MSHO_31240"/>
<evidence type="ECO:0000256" key="4">
    <source>
        <dbReference type="ARBA" id="ARBA00022679"/>
    </source>
</evidence>
<reference evidence="11 12" key="1">
    <citation type="journal article" date="2019" name="Emerg. Microbes Infect.">
        <title>Comprehensive subspecies identification of 175 nontuberculous mycobacteria species based on 7547 genomic profiles.</title>
        <authorList>
            <person name="Matsumoto Y."/>
            <person name="Kinjo T."/>
            <person name="Motooka D."/>
            <person name="Nabeya D."/>
            <person name="Jung N."/>
            <person name="Uechi K."/>
            <person name="Horii T."/>
            <person name="Iida T."/>
            <person name="Fujita J."/>
            <person name="Nakamura S."/>
        </authorList>
    </citation>
    <scope>NUCLEOTIDE SEQUENCE [LARGE SCALE GENOMIC DNA]</scope>
    <source>
        <strain evidence="11 12">JCM 12657</strain>
    </source>
</reference>
<dbReference type="Gene3D" id="3.40.50.720">
    <property type="entry name" value="NAD(P)-binding Rossmann-like Domain"/>
    <property type="match status" value="1"/>
</dbReference>
<keyword evidence="5" id="KW-0276">Fatty acid metabolism</keyword>
<comment type="caution">
    <text evidence="7">Lacks conserved residue(s) required for the propagation of feature annotation.</text>
</comment>
<evidence type="ECO:0000256" key="6">
    <source>
        <dbReference type="ARBA" id="ARBA00023098"/>
    </source>
</evidence>
<dbReference type="InterPro" id="IPR006162">
    <property type="entry name" value="Ppantetheine_attach_site"/>
</dbReference>
<dbReference type="SMART" id="SM00823">
    <property type="entry name" value="PKS_PP"/>
    <property type="match status" value="1"/>
</dbReference>
<dbReference type="RefSeq" id="WP_336282407.1">
    <property type="nucleotide sequence ID" value="NZ_AP022572.1"/>
</dbReference>
<evidence type="ECO:0000259" key="9">
    <source>
        <dbReference type="PROSITE" id="PS50075"/>
    </source>
</evidence>
<dbReference type="InterPro" id="IPR020806">
    <property type="entry name" value="PKS_PP-bd"/>
</dbReference>
<dbReference type="InterPro" id="IPR009081">
    <property type="entry name" value="PP-bd_ACP"/>
</dbReference>
<evidence type="ECO:0008006" key="13">
    <source>
        <dbReference type="Google" id="ProtNLM"/>
    </source>
</evidence>
<evidence type="ECO:0000256" key="3">
    <source>
        <dbReference type="ARBA" id="ARBA00022553"/>
    </source>
</evidence>
<keyword evidence="2" id="KW-0596">Phosphopantetheine</keyword>
<feature type="domain" description="PKS/mFAS DH" evidence="10">
    <location>
        <begin position="1"/>
        <end position="157"/>
    </location>
</feature>
<dbReference type="Proteomes" id="UP000467164">
    <property type="component" value="Chromosome"/>
</dbReference>
<dbReference type="Pfam" id="PF14765">
    <property type="entry name" value="PS-DH"/>
    <property type="match status" value="1"/>
</dbReference>
<dbReference type="InterPro" id="IPR049900">
    <property type="entry name" value="PKS_mFAS_DH"/>
</dbReference>
<keyword evidence="4" id="KW-0808">Transferase</keyword>
<feature type="compositionally biased region" description="Low complexity" evidence="8">
    <location>
        <begin position="347"/>
        <end position="366"/>
    </location>
</feature>
<evidence type="ECO:0000256" key="2">
    <source>
        <dbReference type="ARBA" id="ARBA00022450"/>
    </source>
</evidence>
<name>A0A7I7LEF3_9MYCO</name>
<gene>
    <name evidence="11" type="ORF">MSHO_31240</name>
</gene>
<dbReference type="InterPro" id="IPR013968">
    <property type="entry name" value="PKS_KR"/>
</dbReference>
<evidence type="ECO:0000259" key="10">
    <source>
        <dbReference type="PROSITE" id="PS52019"/>
    </source>
</evidence>
<proteinExistence type="predicted"/>
<evidence type="ECO:0000313" key="12">
    <source>
        <dbReference type="Proteomes" id="UP000467164"/>
    </source>
</evidence>
<sequence>MLSPTTPFTARPTLNAVDQEGFYEELAQHGVCYNGAFRALHSLEKDPTDTNTTCAEVALPADTDVDGYGIHPALLDAALQPLAAALTDTDASPAPTPRMPFAITGVNLHATGARRLLVQLTATGADTFSLHATDPAGATVITINALTLRALPDTGSLQPTGISRRGLLQLTWPVLPPDTLSTAPVLPPLALVSSYPDDLASTLGQSTQCAVYTDLAAVQPCPPVVLWDLTTSQPTQGDLLHRVHTLTQHTLAGLQNWLNRPDTTDTHLVVLTRHAITTSPDDLAPDPAQAATAALIHTTQNEHPNRITLIDIDNTPTTAQTLTNVLATLTNPTSAPTEPQLALRHGTPLTPRLTPTTAETTTTSPPVEFDPAGTVLITGGTGMLGAVFAEHMIARYGARHLLLVSRSGPDAPGADNLYQRLTQLGAQITITACDTSDPTQLATLLANIPSEQPLRAVIHTAAVLHDAVLTELSPNQLDTVLTAKADTAWHLHQLTAHIDLDAFVMFSAAAAVLGAPGLANYAAANAFLDALAHHRHHHGLPATSLAWGYWQTPGIAAHLDTVNQARFTRNLIPITTEHGLALFDAALVSRQPHLVPAPLNTRTLARHARQGVLPAILSALTNMRRHATIGSAETLTAQLATQTPEQQLATLTRLVTTATAAVLAHPDPATLEPDLPFKDLGIDSLTALELSNTLTRDTGASLPATLVFDHPTPSAIAQYLNIQLSGNSTISRAQDPEEIEMQNLIAKIPTQQLIRSGILNALREIADSEHSSHTNERHDNVATMNLDQLLTALGDQKGIQI</sequence>
<dbReference type="CDD" id="cd08956">
    <property type="entry name" value="KR_3_FAS_SDR_x"/>
    <property type="match status" value="1"/>
</dbReference>
<dbReference type="GO" id="GO:0006633">
    <property type="term" value="P:fatty acid biosynthetic process"/>
    <property type="evidence" value="ECO:0007669"/>
    <property type="project" value="TreeGrafter"/>
</dbReference>
<keyword evidence="12" id="KW-1185">Reference proteome</keyword>
<dbReference type="InterPro" id="IPR036736">
    <property type="entry name" value="ACP-like_sf"/>
</dbReference>
<evidence type="ECO:0000256" key="8">
    <source>
        <dbReference type="SAM" id="MobiDB-lite"/>
    </source>
</evidence>
<dbReference type="PROSITE" id="PS52019">
    <property type="entry name" value="PKS_MFAS_DH"/>
    <property type="match status" value="1"/>
</dbReference>
<dbReference type="PANTHER" id="PTHR43775">
    <property type="entry name" value="FATTY ACID SYNTHASE"/>
    <property type="match status" value="1"/>
</dbReference>
<dbReference type="PROSITE" id="PS00012">
    <property type="entry name" value="PHOSPHOPANTETHEINE"/>
    <property type="match status" value="1"/>
</dbReference>
<feature type="domain" description="Carrier" evidence="9">
    <location>
        <begin position="649"/>
        <end position="724"/>
    </location>
</feature>
<dbReference type="SMART" id="SM01294">
    <property type="entry name" value="PKS_PP_betabranch"/>
    <property type="match status" value="1"/>
</dbReference>
<dbReference type="InterPro" id="IPR049551">
    <property type="entry name" value="PKS_DH_C"/>
</dbReference>
<dbReference type="SUPFAM" id="SSF51735">
    <property type="entry name" value="NAD(P)-binding Rossmann-fold domains"/>
    <property type="match status" value="2"/>
</dbReference>
<keyword evidence="3" id="KW-0597">Phosphoprotein</keyword>
<dbReference type="GO" id="GO:0004312">
    <property type="term" value="F:fatty acid synthase activity"/>
    <property type="evidence" value="ECO:0007669"/>
    <property type="project" value="TreeGrafter"/>
</dbReference>
<dbReference type="InterPro" id="IPR055123">
    <property type="entry name" value="SpnB-like_Rossmann"/>
</dbReference>
<dbReference type="InterPro" id="IPR050091">
    <property type="entry name" value="PKS_NRPS_Biosynth_Enz"/>
</dbReference>
<dbReference type="PANTHER" id="PTHR43775:SF51">
    <property type="entry name" value="INACTIVE PHENOLPHTHIOCEROL SYNTHESIS POLYKETIDE SYNTHASE TYPE I PKS1-RELATED"/>
    <property type="match status" value="1"/>
</dbReference>
<feature type="region of interest" description="N-terminal hotdog fold" evidence="7">
    <location>
        <position position="1"/>
    </location>
</feature>
<comment type="pathway">
    <text evidence="1">Lipid metabolism.</text>
</comment>
<evidence type="ECO:0000313" key="11">
    <source>
        <dbReference type="EMBL" id="BBX57779.1"/>
    </source>
</evidence>
<dbReference type="PROSITE" id="PS50075">
    <property type="entry name" value="CARRIER"/>
    <property type="match status" value="1"/>
</dbReference>
<dbReference type="Gene3D" id="3.10.129.110">
    <property type="entry name" value="Polyketide synthase dehydratase"/>
    <property type="match status" value="1"/>
</dbReference>
<keyword evidence="6" id="KW-0443">Lipid metabolism</keyword>
<dbReference type="Pfam" id="PF22953">
    <property type="entry name" value="SpnB_Rossmann"/>
    <property type="match status" value="1"/>
</dbReference>
<dbReference type="AlphaFoldDB" id="A0A7I7LEF3"/>
<dbReference type="InterPro" id="IPR057326">
    <property type="entry name" value="KR_dom"/>
</dbReference>
<dbReference type="Pfam" id="PF08659">
    <property type="entry name" value="KR"/>
    <property type="match status" value="1"/>
</dbReference>
<accession>A0A7I7LEF3</accession>
<dbReference type="Pfam" id="PF00550">
    <property type="entry name" value="PP-binding"/>
    <property type="match status" value="1"/>
</dbReference>
<dbReference type="EMBL" id="AP022572">
    <property type="protein sequence ID" value="BBX57779.1"/>
    <property type="molecule type" value="Genomic_DNA"/>
</dbReference>
<evidence type="ECO:0000256" key="1">
    <source>
        <dbReference type="ARBA" id="ARBA00005189"/>
    </source>
</evidence>
<feature type="region of interest" description="C-terminal hotdog fold" evidence="7">
    <location>
        <begin position="13"/>
        <end position="157"/>
    </location>
</feature>
<dbReference type="InterPro" id="IPR042104">
    <property type="entry name" value="PKS_dehydratase_sf"/>
</dbReference>
<protein>
    <recommendedName>
        <fullName evidence="13">Polyketide synthase</fullName>
    </recommendedName>
</protein>
<dbReference type="Gene3D" id="1.10.1200.10">
    <property type="entry name" value="ACP-like"/>
    <property type="match status" value="1"/>
</dbReference>